<dbReference type="Proteomes" id="UP000198420">
    <property type="component" value="Unassembled WGS sequence"/>
</dbReference>
<dbReference type="AlphaFoldDB" id="A0A238UYB2"/>
<organism evidence="1 2">
    <name type="scientific">Actinomadura mexicana</name>
    <dbReference type="NCBI Taxonomy" id="134959"/>
    <lineage>
        <taxon>Bacteria</taxon>
        <taxon>Bacillati</taxon>
        <taxon>Actinomycetota</taxon>
        <taxon>Actinomycetes</taxon>
        <taxon>Streptosporangiales</taxon>
        <taxon>Thermomonosporaceae</taxon>
        <taxon>Actinomadura</taxon>
    </lineage>
</organism>
<gene>
    <name evidence="1" type="ORF">SAMN06265355_101630</name>
</gene>
<sequence length="230" mass="24257">MDLEGRLATLRAEFPGWTIDGSEMPGLPYRAVREGGDEKALILGAGTYDALRTLLSQQDAADCERALLTLSKALADRGTEVIEHSVSLVMRTRAGVARSVGALRGRFNWDSGLDLGPIADVDEATVKIVRLLGLEMHPQLAALATRMGIRGYKVDIAAPEVTVTTPAGVSPPRGVRVTCEPRPKDDDRDWFWTHMGDALAPATDVTGAEVGLVGLLAADSGAGGGGDVAR</sequence>
<evidence type="ECO:0000313" key="2">
    <source>
        <dbReference type="Proteomes" id="UP000198420"/>
    </source>
</evidence>
<protein>
    <submittedName>
        <fullName evidence="1">Uncharacterized protein</fullName>
    </submittedName>
</protein>
<name>A0A238UYB2_9ACTN</name>
<proteinExistence type="predicted"/>
<accession>A0A238UYB2</accession>
<keyword evidence="2" id="KW-1185">Reference proteome</keyword>
<evidence type="ECO:0000313" key="1">
    <source>
        <dbReference type="EMBL" id="SNR27195.1"/>
    </source>
</evidence>
<reference evidence="2" key="1">
    <citation type="submission" date="2017-06" db="EMBL/GenBank/DDBJ databases">
        <authorList>
            <person name="Varghese N."/>
            <person name="Submissions S."/>
        </authorList>
    </citation>
    <scope>NUCLEOTIDE SEQUENCE [LARGE SCALE GENOMIC DNA]</scope>
    <source>
        <strain evidence="2">DSM 44485</strain>
    </source>
</reference>
<dbReference type="EMBL" id="FZNP01000001">
    <property type="protein sequence ID" value="SNR27195.1"/>
    <property type="molecule type" value="Genomic_DNA"/>
</dbReference>